<accession>A0A3P8DQR9</accession>
<keyword evidence="2" id="KW-1185">Reference proteome</keyword>
<dbReference type="Proteomes" id="UP000269396">
    <property type="component" value="Unassembled WGS sequence"/>
</dbReference>
<dbReference type="EMBL" id="UZAL01030482">
    <property type="protein sequence ID" value="VDP54012.1"/>
    <property type="molecule type" value="Genomic_DNA"/>
</dbReference>
<gene>
    <name evidence="1" type="ORF">SMTD_LOCUS10335</name>
</gene>
<name>A0A3P8DQR9_9TREM</name>
<evidence type="ECO:0000313" key="2">
    <source>
        <dbReference type="Proteomes" id="UP000269396"/>
    </source>
</evidence>
<organism evidence="1 2">
    <name type="scientific">Schistosoma mattheei</name>
    <dbReference type="NCBI Taxonomy" id="31246"/>
    <lineage>
        <taxon>Eukaryota</taxon>
        <taxon>Metazoa</taxon>
        <taxon>Spiralia</taxon>
        <taxon>Lophotrochozoa</taxon>
        <taxon>Platyhelminthes</taxon>
        <taxon>Trematoda</taxon>
        <taxon>Digenea</taxon>
        <taxon>Strigeidida</taxon>
        <taxon>Schistosomatoidea</taxon>
        <taxon>Schistosomatidae</taxon>
        <taxon>Schistosoma</taxon>
    </lineage>
</organism>
<dbReference type="AlphaFoldDB" id="A0A3P8DQR9"/>
<reference evidence="1 2" key="1">
    <citation type="submission" date="2018-11" db="EMBL/GenBank/DDBJ databases">
        <authorList>
            <consortium name="Pathogen Informatics"/>
        </authorList>
    </citation>
    <scope>NUCLEOTIDE SEQUENCE [LARGE SCALE GENOMIC DNA]</scope>
    <source>
        <strain>Denwood</strain>
        <strain evidence="2">Zambia</strain>
    </source>
</reference>
<proteinExistence type="predicted"/>
<sequence length="37" mass="4178">MKAKSCCLLYRGVTAVRCFLQTTSMTAMLPSHKKEWG</sequence>
<evidence type="ECO:0000313" key="1">
    <source>
        <dbReference type="EMBL" id="VDP54012.1"/>
    </source>
</evidence>
<protein>
    <submittedName>
        <fullName evidence="1">Uncharacterized protein</fullName>
    </submittedName>
</protein>